<dbReference type="GO" id="GO:0050071">
    <property type="term" value="F:phosphatidylglycerol lysyltransferase activity"/>
    <property type="evidence" value="ECO:0007669"/>
    <property type="project" value="UniProtKB-EC"/>
</dbReference>
<dbReference type="GO" id="GO:0005886">
    <property type="term" value="C:plasma membrane"/>
    <property type="evidence" value="ECO:0007669"/>
    <property type="project" value="UniProtKB-SubCell"/>
</dbReference>
<dbReference type="PANTHER" id="PTHR34697">
    <property type="entry name" value="PHOSPHATIDYLGLYCEROL LYSYLTRANSFERASE"/>
    <property type="match status" value="1"/>
</dbReference>
<keyword evidence="5" id="KW-0472">Membrane</keyword>
<evidence type="ECO:0000256" key="4">
    <source>
        <dbReference type="ARBA" id="ARBA00022989"/>
    </source>
</evidence>
<organism evidence="7">
    <name type="scientific">bioreactor metagenome</name>
    <dbReference type="NCBI Taxonomy" id="1076179"/>
    <lineage>
        <taxon>unclassified sequences</taxon>
        <taxon>metagenomes</taxon>
        <taxon>ecological metagenomes</taxon>
    </lineage>
</organism>
<evidence type="ECO:0000256" key="1">
    <source>
        <dbReference type="ARBA" id="ARBA00004651"/>
    </source>
</evidence>
<keyword evidence="7" id="KW-0808">Transferase</keyword>
<dbReference type="EMBL" id="VSSQ01012824">
    <property type="protein sequence ID" value="MPM50121.1"/>
    <property type="molecule type" value="Genomic_DNA"/>
</dbReference>
<dbReference type="PANTHER" id="PTHR34697:SF2">
    <property type="entry name" value="PHOSPHATIDYLGLYCEROL LYSYLTRANSFERASE"/>
    <property type="match status" value="1"/>
</dbReference>
<proteinExistence type="predicted"/>
<dbReference type="SUPFAM" id="SSF55729">
    <property type="entry name" value="Acyl-CoA N-acyltransferases (Nat)"/>
    <property type="match status" value="1"/>
</dbReference>
<keyword evidence="2" id="KW-1003">Cell membrane</keyword>
<dbReference type="InterPro" id="IPR016181">
    <property type="entry name" value="Acyl_CoA_acyltransferase"/>
</dbReference>
<dbReference type="InterPro" id="IPR051211">
    <property type="entry name" value="PG_lysyltransferase"/>
</dbReference>
<dbReference type="AlphaFoldDB" id="A0A645ACW2"/>
<comment type="subcellular location">
    <subcellularLocation>
        <location evidence="1">Cell membrane</location>
        <topology evidence="1">Multi-pass membrane protein</topology>
    </subcellularLocation>
</comment>
<name>A0A645ACW2_9ZZZZ</name>
<feature type="domain" description="Phosphatidylglycerol lysyltransferase C-terminal" evidence="6">
    <location>
        <begin position="3"/>
        <end position="296"/>
    </location>
</feature>
<sequence>MLKYGQNPASYLTLEDDKYLYFSRCTEGVVAYGVVGSTVLVNGDPICAPEDFQAVLGEFKDFCVRSSHKLIFLSISDAYLSTYQELGFGTAKCGEEARFDLSDYNIAGKKGAKMRMNVNHATKCGLTVFEYRPLEKREPAIEAAFQNITDDWLAGKKSSELSFTLGTVGPDDPMDKRYFYAVDSNGEIKGFHVFCPFACGKGYMADITRRTHDAPSGITEKINYEAFHVFKEEGYRWASLGLAPLANLCQDTSANSVEKALNFAYEHLNSCYGFKNLYHTKASYSPTEWVPGYYAFLPKFPSPSMMYAIVRIQNKSGLHDFARAFLPGRGKMDQKVSVCDAPSQAIVGKQEKDGR</sequence>
<comment type="caution">
    <text evidence="7">The sequence shown here is derived from an EMBL/GenBank/DDBJ whole genome shotgun (WGS) entry which is preliminary data.</text>
</comment>
<dbReference type="InterPro" id="IPR024320">
    <property type="entry name" value="LPG_synthase_C"/>
</dbReference>
<evidence type="ECO:0000313" key="7">
    <source>
        <dbReference type="EMBL" id="MPM50121.1"/>
    </source>
</evidence>
<protein>
    <submittedName>
        <fullName evidence="7">Phosphatidylglycerol lysyltransferase</fullName>
        <ecNumber evidence="7">2.3.2.3</ecNumber>
    </submittedName>
</protein>
<dbReference type="GO" id="GO:0055091">
    <property type="term" value="P:phospholipid homeostasis"/>
    <property type="evidence" value="ECO:0007669"/>
    <property type="project" value="TreeGrafter"/>
</dbReference>
<evidence type="ECO:0000256" key="2">
    <source>
        <dbReference type="ARBA" id="ARBA00022475"/>
    </source>
</evidence>
<dbReference type="Pfam" id="PF09924">
    <property type="entry name" value="LPG_synthase_C"/>
    <property type="match status" value="1"/>
</dbReference>
<keyword evidence="7" id="KW-0012">Acyltransferase</keyword>
<gene>
    <name evidence="7" type="primary">mprF_3</name>
    <name evidence="7" type="ORF">SDC9_96856</name>
</gene>
<dbReference type="EC" id="2.3.2.3" evidence="7"/>
<reference evidence="7" key="1">
    <citation type="submission" date="2019-08" db="EMBL/GenBank/DDBJ databases">
        <authorList>
            <person name="Kucharzyk K."/>
            <person name="Murdoch R.W."/>
            <person name="Higgins S."/>
            <person name="Loffler F."/>
        </authorList>
    </citation>
    <scope>NUCLEOTIDE SEQUENCE</scope>
</reference>
<keyword evidence="4" id="KW-1133">Transmembrane helix</keyword>
<evidence type="ECO:0000259" key="6">
    <source>
        <dbReference type="Pfam" id="PF09924"/>
    </source>
</evidence>
<keyword evidence="3" id="KW-0812">Transmembrane</keyword>
<evidence type="ECO:0000256" key="3">
    <source>
        <dbReference type="ARBA" id="ARBA00022692"/>
    </source>
</evidence>
<evidence type="ECO:0000256" key="5">
    <source>
        <dbReference type="ARBA" id="ARBA00023136"/>
    </source>
</evidence>
<accession>A0A645ACW2</accession>